<sequence length="198" mass="20726">MQSKVSKKAILYGKVRIGEGSTIQDNVILGSAEEGELSIGKASIIRSGAVIYSGVKIGNNFRSGHNILIRENSEIGDNVLVGTNSVIDGNCKIGSNVSIQTGVYITRYTTIEDNAFLGPCCVMTNDKYMKYGAVLKGPVIKQGARIGATSTIMPGITIGEGAIVAAGSVVTKDVPPYKVVMGVPARVVKGAPTEEIVH</sequence>
<accession>X1IY66</accession>
<dbReference type="AlphaFoldDB" id="X1IY66"/>
<dbReference type="Pfam" id="PF00132">
    <property type="entry name" value="Hexapep"/>
    <property type="match status" value="2"/>
</dbReference>
<proteinExistence type="predicted"/>
<comment type="caution">
    <text evidence="2">The sequence shown here is derived from an EMBL/GenBank/DDBJ whole genome shotgun (WGS) entry which is preliminary data.</text>
</comment>
<dbReference type="CDD" id="cd03358">
    <property type="entry name" value="LbH_WxcM_N_like"/>
    <property type="match status" value="1"/>
</dbReference>
<gene>
    <name evidence="2" type="ORF">S03H2_56385</name>
</gene>
<reference evidence="2" key="1">
    <citation type="journal article" date="2014" name="Front. Microbiol.">
        <title>High frequency of phylogenetically diverse reductive dehalogenase-homologous genes in deep subseafloor sedimentary metagenomes.</title>
        <authorList>
            <person name="Kawai M."/>
            <person name="Futagami T."/>
            <person name="Toyoda A."/>
            <person name="Takaki Y."/>
            <person name="Nishi S."/>
            <person name="Hori S."/>
            <person name="Arai W."/>
            <person name="Tsubouchi T."/>
            <person name="Morono Y."/>
            <person name="Uchiyama I."/>
            <person name="Ito T."/>
            <person name="Fujiyama A."/>
            <person name="Inagaki F."/>
            <person name="Takami H."/>
        </authorList>
    </citation>
    <scope>NUCLEOTIDE SEQUENCE</scope>
    <source>
        <strain evidence="2">Expedition CK06-06</strain>
    </source>
</reference>
<dbReference type="GO" id="GO:0016740">
    <property type="term" value="F:transferase activity"/>
    <property type="evidence" value="ECO:0007669"/>
    <property type="project" value="UniProtKB-KW"/>
</dbReference>
<dbReference type="InterPro" id="IPR018357">
    <property type="entry name" value="Hexapep_transf_CS"/>
</dbReference>
<keyword evidence="1" id="KW-0808">Transferase</keyword>
<evidence type="ECO:0000313" key="2">
    <source>
        <dbReference type="EMBL" id="GAH87411.1"/>
    </source>
</evidence>
<dbReference type="EMBL" id="BARU01036058">
    <property type="protein sequence ID" value="GAH87411.1"/>
    <property type="molecule type" value="Genomic_DNA"/>
</dbReference>
<protein>
    <recommendedName>
        <fullName evidence="3">UDP-3-O-[3-hydroxymyristoyl] glucosamine N-acyltransferase non-repeat region domain-containing protein</fullName>
    </recommendedName>
</protein>
<evidence type="ECO:0000256" key="1">
    <source>
        <dbReference type="ARBA" id="ARBA00022679"/>
    </source>
</evidence>
<name>X1IY66_9ZZZZ</name>
<dbReference type="PROSITE" id="PS00101">
    <property type="entry name" value="HEXAPEP_TRANSFERASES"/>
    <property type="match status" value="1"/>
</dbReference>
<dbReference type="PANTHER" id="PTHR43300">
    <property type="entry name" value="ACETYLTRANSFERASE"/>
    <property type="match status" value="1"/>
</dbReference>
<evidence type="ECO:0008006" key="3">
    <source>
        <dbReference type="Google" id="ProtNLM"/>
    </source>
</evidence>
<organism evidence="2">
    <name type="scientific">marine sediment metagenome</name>
    <dbReference type="NCBI Taxonomy" id="412755"/>
    <lineage>
        <taxon>unclassified sequences</taxon>
        <taxon>metagenomes</taxon>
        <taxon>ecological metagenomes</taxon>
    </lineage>
</organism>
<dbReference type="Gene3D" id="2.160.10.10">
    <property type="entry name" value="Hexapeptide repeat proteins"/>
    <property type="match status" value="1"/>
</dbReference>
<dbReference type="InterPro" id="IPR050179">
    <property type="entry name" value="Trans_hexapeptide_repeat"/>
</dbReference>
<dbReference type="InterPro" id="IPR001451">
    <property type="entry name" value="Hexapep"/>
</dbReference>
<dbReference type="SUPFAM" id="SSF51161">
    <property type="entry name" value="Trimeric LpxA-like enzymes"/>
    <property type="match status" value="1"/>
</dbReference>
<dbReference type="PANTHER" id="PTHR43300:SF4">
    <property type="entry name" value="ACYL-[ACYL-CARRIER-PROTEIN]--UDP-N-ACETYLGLUCOSAMINE O-ACYLTRANSFERASE"/>
    <property type="match status" value="1"/>
</dbReference>
<dbReference type="InterPro" id="IPR011004">
    <property type="entry name" value="Trimer_LpxA-like_sf"/>
</dbReference>